<evidence type="ECO:0000313" key="2">
    <source>
        <dbReference type="EMBL" id="CAI0407868.1"/>
    </source>
</evidence>
<comment type="caution">
    <text evidence="2">The sequence shown here is derived from an EMBL/GenBank/DDBJ whole genome shotgun (WGS) entry which is preliminary data.</text>
</comment>
<gene>
    <name evidence="2" type="ORF">LITE_LOCUS13727</name>
</gene>
<evidence type="ECO:0000256" key="1">
    <source>
        <dbReference type="SAM" id="MobiDB-lite"/>
    </source>
</evidence>
<name>A0AAV0JDX6_9ROSI</name>
<protein>
    <submittedName>
        <fullName evidence="2">Uncharacterized protein</fullName>
    </submittedName>
</protein>
<feature type="compositionally biased region" description="Basic and acidic residues" evidence="1">
    <location>
        <begin position="104"/>
        <end position="113"/>
    </location>
</feature>
<accession>A0AAV0JDX6</accession>
<feature type="non-terminal residue" evidence="2">
    <location>
        <position position="1"/>
    </location>
</feature>
<organism evidence="2 3">
    <name type="scientific">Linum tenue</name>
    <dbReference type="NCBI Taxonomy" id="586396"/>
    <lineage>
        <taxon>Eukaryota</taxon>
        <taxon>Viridiplantae</taxon>
        <taxon>Streptophyta</taxon>
        <taxon>Embryophyta</taxon>
        <taxon>Tracheophyta</taxon>
        <taxon>Spermatophyta</taxon>
        <taxon>Magnoliopsida</taxon>
        <taxon>eudicotyledons</taxon>
        <taxon>Gunneridae</taxon>
        <taxon>Pentapetalae</taxon>
        <taxon>rosids</taxon>
        <taxon>fabids</taxon>
        <taxon>Malpighiales</taxon>
        <taxon>Linaceae</taxon>
        <taxon>Linum</taxon>
    </lineage>
</organism>
<feature type="region of interest" description="Disordered" evidence="1">
    <location>
        <begin position="51"/>
        <end position="113"/>
    </location>
</feature>
<dbReference type="Proteomes" id="UP001154282">
    <property type="component" value="Unassembled WGS sequence"/>
</dbReference>
<keyword evidence="3" id="KW-1185">Reference proteome</keyword>
<reference evidence="2" key="1">
    <citation type="submission" date="2022-08" db="EMBL/GenBank/DDBJ databases">
        <authorList>
            <person name="Gutierrez-Valencia J."/>
        </authorList>
    </citation>
    <scope>NUCLEOTIDE SEQUENCE</scope>
</reference>
<feature type="non-terminal residue" evidence="2">
    <location>
        <position position="113"/>
    </location>
</feature>
<feature type="compositionally biased region" description="Basic and acidic residues" evidence="1">
    <location>
        <begin position="82"/>
        <end position="97"/>
    </location>
</feature>
<dbReference type="EMBL" id="CAMGYJ010000004">
    <property type="protein sequence ID" value="CAI0407868.1"/>
    <property type="molecule type" value="Genomic_DNA"/>
</dbReference>
<dbReference type="AlphaFoldDB" id="A0AAV0JDX6"/>
<evidence type="ECO:0000313" key="3">
    <source>
        <dbReference type="Proteomes" id="UP001154282"/>
    </source>
</evidence>
<proteinExistence type="predicted"/>
<sequence length="113" mass="12228">ILALITIRRIISTIHFSKTPKPNCNLHQPTTCSSTIEASVGQIMGFPEIIPMEGEPAPDLGVELGRHQPPQNIGSGPDGEGQVERDGDSAHVGEGIRQHRHTAVHRDLARVDD</sequence>